<evidence type="ECO:0000259" key="1">
    <source>
        <dbReference type="Pfam" id="PF01609"/>
    </source>
</evidence>
<gene>
    <name evidence="3" type="ORF">ACFQO7_09235</name>
</gene>
<accession>A0ABW2GV46</accession>
<proteinExistence type="predicted"/>
<organism evidence="3 4">
    <name type="scientific">Catellatospora aurea</name>
    <dbReference type="NCBI Taxonomy" id="1337874"/>
    <lineage>
        <taxon>Bacteria</taxon>
        <taxon>Bacillati</taxon>
        <taxon>Actinomycetota</taxon>
        <taxon>Actinomycetes</taxon>
        <taxon>Micromonosporales</taxon>
        <taxon>Micromonosporaceae</taxon>
        <taxon>Catellatospora</taxon>
    </lineage>
</organism>
<dbReference type="InterPro" id="IPR025161">
    <property type="entry name" value="IS402-like_dom"/>
</dbReference>
<feature type="domain" description="Transposase IS4-like" evidence="1">
    <location>
        <begin position="126"/>
        <end position="283"/>
    </location>
</feature>
<comment type="caution">
    <text evidence="3">The sequence shown here is derived from an EMBL/GenBank/DDBJ whole genome shotgun (WGS) entry which is preliminary data.</text>
</comment>
<protein>
    <submittedName>
        <fullName evidence="3">IS5 family transposase</fullName>
    </submittedName>
</protein>
<evidence type="ECO:0000259" key="2">
    <source>
        <dbReference type="Pfam" id="PF13340"/>
    </source>
</evidence>
<reference evidence="4" key="1">
    <citation type="journal article" date="2019" name="Int. J. Syst. Evol. Microbiol.">
        <title>The Global Catalogue of Microorganisms (GCM) 10K type strain sequencing project: providing services to taxonomists for standard genome sequencing and annotation.</title>
        <authorList>
            <consortium name="The Broad Institute Genomics Platform"/>
            <consortium name="The Broad Institute Genome Sequencing Center for Infectious Disease"/>
            <person name="Wu L."/>
            <person name="Ma J."/>
        </authorList>
    </citation>
    <scope>NUCLEOTIDE SEQUENCE [LARGE SCALE GENOMIC DNA]</scope>
    <source>
        <strain evidence="4">CGMCC 1.9106</strain>
    </source>
</reference>
<dbReference type="Pfam" id="PF01609">
    <property type="entry name" value="DDE_Tnp_1"/>
    <property type="match status" value="1"/>
</dbReference>
<evidence type="ECO:0000313" key="4">
    <source>
        <dbReference type="Proteomes" id="UP001596392"/>
    </source>
</evidence>
<dbReference type="RefSeq" id="WP_376805988.1">
    <property type="nucleotide sequence ID" value="NZ_JBHTAC010000007.1"/>
</dbReference>
<dbReference type="InterPro" id="IPR002559">
    <property type="entry name" value="Transposase_11"/>
</dbReference>
<dbReference type="Proteomes" id="UP001596392">
    <property type="component" value="Unassembled WGS sequence"/>
</dbReference>
<evidence type="ECO:0000313" key="3">
    <source>
        <dbReference type="EMBL" id="MFC7242662.1"/>
    </source>
</evidence>
<sequence length="315" mass="35908">MFGARQTERPRHDHEVVRNVDLGGDARRAYPSSLTDAMWAVLEPLMPVRDRSRGGRPRRWDDRLILDSILFVLRGGCPWRMIPHDLAPADAAHRWFTAWRKDGTWDRIHDELRGRLRQRAGRDRHPTAGIMDSQTVKSSEGGQQIGYDPGKKTTGRKRHLVVDTMGLLLVVAVTSASVNDRPGGRMILARLAAAFTSVALVWADAGYANSRDATMVGWARSALGLVLQIVRRRDDIKGFEVLPRRWVVERTFGWLIRNRRLARDYERLTANAEAMIKLAMIRLMTRRLAGHTVRWSNATEREAARRLNAERLLNT</sequence>
<dbReference type="NCBIfam" id="NF033580">
    <property type="entry name" value="transpos_IS5_3"/>
    <property type="match status" value="1"/>
</dbReference>
<dbReference type="EMBL" id="JBHTAC010000007">
    <property type="protein sequence ID" value="MFC7242662.1"/>
    <property type="molecule type" value="Genomic_DNA"/>
</dbReference>
<name>A0ABW2GV46_9ACTN</name>
<feature type="domain" description="Insertion element IS402-like" evidence="2">
    <location>
        <begin position="34"/>
        <end position="109"/>
    </location>
</feature>
<dbReference type="Pfam" id="PF13340">
    <property type="entry name" value="DUF4096"/>
    <property type="match status" value="1"/>
</dbReference>
<dbReference type="PANTHER" id="PTHR30007">
    <property type="entry name" value="PHP DOMAIN PROTEIN"/>
    <property type="match status" value="1"/>
</dbReference>
<dbReference type="PANTHER" id="PTHR30007:SF0">
    <property type="entry name" value="TRANSPOSASE"/>
    <property type="match status" value="1"/>
</dbReference>
<keyword evidence="4" id="KW-1185">Reference proteome</keyword>